<reference evidence="10" key="1">
    <citation type="submission" date="2022-01" db="EMBL/GenBank/DDBJ databases">
        <authorList>
            <person name="King R."/>
        </authorList>
    </citation>
    <scope>NUCLEOTIDE SEQUENCE</scope>
</reference>
<dbReference type="PANTHER" id="PTHR11069:SF23">
    <property type="entry name" value="LYSOSOMAL ACID GLUCOSYLCERAMIDASE"/>
    <property type="match status" value="1"/>
</dbReference>
<feature type="domain" description="Glycosyl hydrolase family 30 beta sandwich" evidence="9">
    <location>
        <begin position="463"/>
        <end position="524"/>
    </location>
</feature>
<dbReference type="Gene3D" id="3.20.20.80">
    <property type="entry name" value="Glycosidases"/>
    <property type="match status" value="1"/>
</dbReference>
<evidence type="ECO:0000313" key="11">
    <source>
        <dbReference type="Proteomes" id="UP001153712"/>
    </source>
</evidence>
<comment type="similarity">
    <text evidence="2 6">Belongs to the glycosyl hydrolase 30 family.</text>
</comment>
<evidence type="ECO:0000259" key="9">
    <source>
        <dbReference type="Pfam" id="PF17189"/>
    </source>
</evidence>
<dbReference type="GO" id="GO:0016020">
    <property type="term" value="C:membrane"/>
    <property type="evidence" value="ECO:0007669"/>
    <property type="project" value="GOC"/>
</dbReference>
<dbReference type="Pfam" id="PF02055">
    <property type="entry name" value="Glyco_hydro_30"/>
    <property type="match status" value="1"/>
</dbReference>
<dbReference type="OrthoDB" id="2160638at2759"/>
<evidence type="ECO:0000256" key="6">
    <source>
        <dbReference type="RuleBase" id="RU361188"/>
    </source>
</evidence>
<dbReference type="Pfam" id="PF17189">
    <property type="entry name" value="Glyco_hydro_30C"/>
    <property type="match status" value="1"/>
</dbReference>
<evidence type="ECO:0000256" key="1">
    <source>
        <dbReference type="ARBA" id="ARBA00001013"/>
    </source>
</evidence>
<keyword evidence="6" id="KW-0326">Glycosidase</keyword>
<dbReference type="EMBL" id="OU900094">
    <property type="protein sequence ID" value="CAG9854467.1"/>
    <property type="molecule type" value="Genomic_DNA"/>
</dbReference>
<dbReference type="InterPro" id="IPR033452">
    <property type="entry name" value="GH30_C"/>
</dbReference>
<dbReference type="InterPro" id="IPR001139">
    <property type="entry name" value="Glyco_hydro_30"/>
</dbReference>
<name>A0A9N9TEZ4_PHYSR</name>
<feature type="chain" id="PRO_5040137354" description="Glucosylceramidase" evidence="7">
    <location>
        <begin position="19"/>
        <end position="527"/>
    </location>
</feature>
<dbReference type="SUPFAM" id="SSF51445">
    <property type="entry name" value="(Trans)glycosidases"/>
    <property type="match status" value="1"/>
</dbReference>
<dbReference type="GO" id="GO:0004348">
    <property type="term" value="F:glucosylceramidase activity"/>
    <property type="evidence" value="ECO:0007669"/>
    <property type="project" value="UniProtKB-EC"/>
</dbReference>
<evidence type="ECO:0000256" key="3">
    <source>
        <dbReference type="ARBA" id="ARBA00012658"/>
    </source>
</evidence>
<dbReference type="Proteomes" id="UP001153712">
    <property type="component" value="Chromosome 1"/>
</dbReference>
<dbReference type="PRINTS" id="PR00843">
    <property type="entry name" value="GLHYDRLASE30"/>
</dbReference>
<keyword evidence="6" id="KW-0746">Sphingolipid metabolism</keyword>
<gene>
    <name evidence="10" type="ORF">PHYEVI_LOCUS929</name>
</gene>
<accession>A0A9N9TEZ4</accession>
<evidence type="ECO:0000256" key="5">
    <source>
        <dbReference type="ARBA" id="ARBA00022801"/>
    </source>
</evidence>
<feature type="signal peptide" evidence="7">
    <location>
        <begin position="1"/>
        <end position="18"/>
    </location>
</feature>
<evidence type="ECO:0000313" key="10">
    <source>
        <dbReference type="EMBL" id="CAG9854467.1"/>
    </source>
</evidence>
<evidence type="ECO:0000256" key="2">
    <source>
        <dbReference type="ARBA" id="ARBA00005382"/>
    </source>
</evidence>
<evidence type="ECO:0000259" key="8">
    <source>
        <dbReference type="Pfam" id="PF02055"/>
    </source>
</evidence>
<keyword evidence="4 7" id="KW-0732">Signal</keyword>
<organism evidence="10 11">
    <name type="scientific">Phyllotreta striolata</name>
    <name type="common">Striped flea beetle</name>
    <name type="synonym">Crioceris striolata</name>
    <dbReference type="NCBI Taxonomy" id="444603"/>
    <lineage>
        <taxon>Eukaryota</taxon>
        <taxon>Metazoa</taxon>
        <taxon>Ecdysozoa</taxon>
        <taxon>Arthropoda</taxon>
        <taxon>Hexapoda</taxon>
        <taxon>Insecta</taxon>
        <taxon>Pterygota</taxon>
        <taxon>Neoptera</taxon>
        <taxon>Endopterygota</taxon>
        <taxon>Coleoptera</taxon>
        <taxon>Polyphaga</taxon>
        <taxon>Cucujiformia</taxon>
        <taxon>Chrysomeloidea</taxon>
        <taxon>Chrysomelidae</taxon>
        <taxon>Galerucinae</taxon>
        <taxon>Alticini</taxon>
        <taxon>Phyllotreta</taxon>
    </lineage>
</organism>
<dbReference type="SUPFAM" id="SSF51011">
    <property type="entry name" value="Glycosyl hydrolase domain"/>
    <property type="match status" value="1"/>
</dbReference>
<sequence length="527" mass="60535">MKWLIVILLLNIFASVLTSDCLAKDFGEGSVVCVCNDQHCDKIPKVEKTDPSSYIIYTSDKAGQRFNSTKNDFRPINPHYVKNDECKDSSKDGQNNNKSITITIDQSVKYQSILGWGGAFSDSTGINIKSLNENLQNELLRSYFSDEGLEYNLGRVPIGGTDFSTRGYTYLDTLDDNDYNEDPLLTGFKLAEEDFLYKIPLIKEAQKLSDNLLLLGSCWTSPKWMKENRDYNGVFGYLRKEMYRPWANYYVKFLDAYRNQNVSFWGITTGNEIYFALTLRDIPGILWTPEEMKHWLRWHFGPTIRNSSYSDIKILANDDNRPLLTHSLSTLFSDKINLEYIDGAAIHWYFDTKYNAFNLEETHREYPDKFMLYTEACNFAQNNRASLGNWQNAEKYANNIIENLNNWVVGWMEWNMALDLNGGPTYINNSVESSITVNASGQEFFKQPSYYAIGHFSKFLPRDSVRIYSSRCDPDLEIVALKRPDGGVAVIILNQSNDIQRRTIVDSAKGEISLNVSPHSISTILYW</sequence>
<dbReference type="PANTHER" id="PTHR11069">
    <property type="entry name" value="GLUCOSYLCERAMIDASE"/>
    <property type="match status" value="1"/>
</dbReference>
<keyword evidence="5 6" id="KW-0378">Hydrolase</keyword>
<protein>
    <recommendedName>
        <fullName evidence="3 6">Glucosylceramidase</fullName>
        <ecNumber evidence="3 6">3.2.1.45</ecNumber>
    </recommendedName>
</protein>
<comment type="catalytic activity">
    <reaction evidence="1">
        <text>a beta-D-glucosyl-(1&lt;-&gt;1')-N-acylsphing-4-enine + H2O = an N-acylsphing-4-enine + D-glucose</text>
        <dbReference type="Rhea" id="RHEA:13269"/>
        <dbReference type="ChEBI" id="CHEBI:4167"/>
        <dbReference type="ChEBI" id="CHEBI:15377"/>
        <dbReference type="ChEBI" id="CHEBI:22801"/>
        <dbReference type="ChEBI" id="CHEBI:52639"/>
        <dbReference type="EC" id="3.2.1.45"/>
    </reaction>
    <physiologicalReaction direction="left-to-right" evidence="1">
        <dbReference type="Rhea" id="RHEA:13270"/>
    </physiologicalReaction>
</comment>
<keyword evidence="6" id="KW-0443">Lipid metabolism</keyword>
<dbReference type="AlphaFoldDB" id="A0A9N9TEZ4"/>
<feature type="domain" description="Glycosyl hydrolase family 30 TIM-barrel" evidence="8">
    <location>
        <begin position="113"/>
        <end position="460"/>
    </location>
</feature>
<proteinExistence type="inferred from homology"/>
<keyword evidence="11" id="KW-1185">Reference proteome</keyword>
<dbReference type="InterPro" id="IPR033453">
    <property type="entry name" value="Glyco_hydro_30_TIM-barrel"/>
</dbReference>
<evidence type="ECO:0000256" key="4">
    <source>
        <dbReference type="ARBA" id="ARBA00022729"/>
    </source>
</evidence>
<dbReference type="GO" id="GO:0006680">
    <property type="term" value="P:glucosylceramide catabolic process"/>
    <property type="evidence" value="ECO:0007669"/>
    <property type="project" value="TreeGrafter"/>
</dbReference>
<evidence type="ECO:0000256" key="7">
    <source>
        <dbReference type="SAM" id="SignalP"/>
    </source>
</evidence>
<dbReference type="InterPro" id="IPR017853">
    <property type="entry name" value="GH"/>
</dbReference>
<dbReference type="EC" id="3.2.1.45" evidence="3 6"/>